<feature type="transmembrane region" description="Helical" evidence="5">
    <location>
        <begin position="233"/>
        <end position="249"/>
    </location>
</feature>
<evidence type="ECO:0000256" key="3">
    <source>
        <dbReference type="ARBA" id="ARBA00022989"/>
    </source>
</evidence>
<dbReference type="InterPro" id="IPR036259">
    <property type="entry name" value="MFS_trans_sf"/>
</dbReference>
<dbReference type="PANTHER" id="PTHR24064">
    <property type="entry name" value="SOLUTE CARRIER FAMILY 22 MEMBER"/>
    <property type="match status" value="1"/>
</dbReference>
<evidence type="ECO:0000259" key="6">
    <source>
        <dbReference type="PROSITE" id="PS50850"/>
    </source>
</evidence>
<evidence type="ECO:0000256" key="5">
    <source>
        <dbReference type="SAM" id="Phobius"/>
    </source>
</evidence>
<keyword evidence="4 5" id="KW-0472">Membrane</keyword>
<dbReference type="Pfam" id="PF00083">
    <property type="entry name" value="Sugar_tr"/>
    <property type="match status" value="1"/>
</dbReference>
<dbReference type="PROSITE" id="PS50850">
    <property type="entry name" value="MFS"/>
    <property type="match status" value="1"/>
</dbReference>
<sequence length="352" mass="39722">LIMPSLCKRIRACNSCTSFRTCQSHCPKWKTCSKSSGAEAKANREKQMDPFDRVLEHTVGSHGFWQWSVLVLGVIGLPTYEVFTVFGLTEPAYRCRMPEPVESILHNVTMTEAVNILWGMNNTERAHIETYYPDKCYHRLEGVWQLVEQNQTDWTSTTPDQLAQLASGQPVPCDTGYVYQNVPNQYPSSVIASFDLTCDRAWIAPLNTTMFMLGMLIGYYTSGWAGDRFGRRPTLIVWFVVFLITGYLASFSPNAICLCLAQFVLGAADSARLNVLFVQIFEMTTARWRSIMCSCWTVLQSFGTRAVTALLAYLLPDWRWLLAGMTGVGTIGIVYMCLCPESPRWLLSQGRT</sequence>
<comment type="subcellular location">
    <subcellularLocation>
        <location evidence="1">Membrane</location>
        <topology evidence="1">Multi-pass membrane protein</topology>
    </subcellularLocation>
</comment>
<evidence type="ECO:0000313" key="7">
    <source>
        <dbReference type="WBParaSite" id="ECPE_0001841701-mRNA-1"/>
    </source>
</evidence>
<dbReference type="SUPFAM" id="SSF103473">
    <property type="entry name" value="MFS general substrate transporter"/>
    <property type="match status" value="1"/>
</dbReference>
<keyword evidence="3 5" id="KW-1133">Transmembrane helix</keyword>
<feature type="transmembrane region" description="Helical" evidence="5">
    <location>
        <begin position="320"/>
        <end position="338"/>
    </location>
</feature>
<dbReference type="GO" id="GO:0016020">
    <property type="term" value="C:membrane"/>
    <property type="evidence" value="ECO:0007669"/>
    <property type="project" value="UniProtKB-SubCell"/>
</dbReference>
<organism evidence="7">
    <name type="scientific">Echinostoma caproni</name>
    <dbReference type="NCBI Taxonomy" id="27848"/>
    <lineage>
        <taxon>Eukaryota</taxon>
        <taxon>Metazoa</taxon>
        <taxon>Spiralia</taxon>
        <taxon>Lophotrochozoa</taxon>
        <taxon>Platyhelminthes</taxon>
        <taxon>Trematoda</taxon>
        <taxon>Digenea</taxon>
        <taxon>Plagiorchiida</taxon>
        <taxon>Echinostomata</taxon>
        <taxon>Echinostomatoidea</taxon>
        <taxon>Echinostomatidae</taxon>
        <taxon>Echinostoma</taxon>
    </lineage>
</organism>
<name>A0A183BGN2_9TREM</name>
<feature type="transmembrane region" description="Helical" evidence="5">
    <location>
        <begin position="202"/>
        <end position="221"/>
    </location>
</feature>
<dbReference type="WBParaSite" id="ECPE_0001841701-mRNA-1">
    <property type="protein sequence ID" value="ECPE_0001841701-mRNA-1"/>
    <property type="gene ID" value="ECPE_0001841701"/>
</dbReference>
<dbReference type="InterPro" id="IPR005828">
    <property type="entry name" value="MFS_sugar_transport-like"/>
</dbReference>
<evidence type="ECO:0000256" key="4">
    <source>
        <dbReference type="ARBA" id="ARBA00023136"/>
    </source>
</evidence>
<protein>
    <submittedName>
        <fullName evidence="7">MFS domain-containing protein</fullName>
    </submittedName>
</protein>
<evidence type="ECO:0000256" key="1">
    <source>
        <dbReference type="ARBA" id="ARBA00004141"/>
    </source>
</evidence>
<dbReference type="Gene3D" id="1.20.1250.20">
    <property type="entry name" value="MFS general substrate transporter like domains"/>
    <property type="match status" value="1"/>
</dbReference>
<feature type="domain" description="Major facilitator superfamily (MFS) profile" evidence="6">
    <location>
        <begin position="160"/>
        <end position="352"/>
    </location>
</feature>
<reference evidence="7" key="1">
    <citation type="submission" date="2016-06" db="UniProtKB">
        <authorList>
            <consortium name="WormBaseParasite"/>
        </authorList>
    </citation>
    <scope>IDENTIFICATION</scope>
</reference>
<keyword evidence="2 5" id="KW-0812">Transmembrane</keyword>
<evidence type="ECO:0000256" key="2">
    <source>
        <dbReference type="ARBA" id="ARBA00022692"/>
    </source>
</evidence>
<proteinExistence type="predicted"/>
<accession>A0A183BGN2</accession>
<dbReference type="GO" id="GO:0022857">
    <property type="term" value="F:transmembrane transporter activity"/>
    <property type="evidence" value="ECO:0007669"/>
    <property type="project" value="InterPro"/>
</dbReference>
<dbReference type="AlphaFoldDB" id="A0A183BGN2"/>
<dbReference type="InterPro" id="IPR020846">
    <property type="entry name" value="MFS_dom"/>
</dbReference>